<name>A0A1X0Y5Q7_9BACT</name>
<keyword evidence="3" id="KW-1185">Reference proteome</keyword>
<dbReference type="Pfam" id="PF01592">
    <property type="entry name" value="NifU_N"/>
    <property type="match status" value="1"/>
</dbReference>
<protein>
    <submittedName>
        <fullName evidence="2">Iron-sulfur cluster assembly scaffold protein</fullName>
    </submittedName>
</protein>
<dbReference type="GO" id="GO:0005506">
    <property type="term" value="F:iron ion binding"/>
    <property type="evidence" value="ECO:0007669"/>
    <property type="project" value="InterPro"/>
</dbReference>
<sequence>MYNETVKDHFYHPRNAGELEDADGIGEVGDINCGDIMRITLRVERDIITAIRFKTFGCAAAIATSSMVTELANGKTLQQALRISNADVAAALGGLPEEKLSCSNLAADALHAAIRDYRARRSP</sequence>
<dbReference type="STRING" id="1969733.B5V00_07735"/>
<reference evidence="2 3" key="1">
    <citation type="submission" date="2017-03" db="EMBL/GenBank/DDBJ databases">
        <title>Genome sequence of Geothermobacter sp. EPR-M, Deep-Sea Iron Reducer.</title>
        <authorList>
            <person name="Tully B."/>
            <person name="Savalia P."/>
            <person name="Abuyen K."/>
            <person name="Baughan C."/>
            <person name="Romero E."/>
            <person name="Ronkowski C."/>
            <person name="Torres B."/>
            <person name="Tremblay J."/>
            <person name="Trujillo A."/>
            <person name="Tyler M."/>
            <person name="Perez-Rodriguez I."/>
            <person name="Amend J."/>
        </authorList>
    </citation>
    <scope>NUCLEOTIDE SEQUENCE [LARGE SCALE GENOMIC DNA]</scope>
    <source>
        <strain evidence="2 3">EPR-M</strain>
    </source>
</reference>
<dbReference type="SUPFAM" id="SSF82649">
    <property type="entry name" value="SufE/NifU"/>
    <property type="match status" value="1"/>
</dbReference>
<gene>
    <name evidence="2" type="ORF">B5V00_07735</name>
</gene>
<dbReference type="EMBL" id="NAAD01000008">
    <property type="protein sequence ID" value="ORJ60448.1"/>
    <property type="molecule type" value="Genomic_DNA"/>
</dbReference>
<dbReference type="InterPro" id="IPR002871">
    <property type="entry name" value="NIF_FeS_clus_asmbl_NifU_N"/>
</dbReference>
<dbReference type="GO" id="GO:0016226">
    <property type="term" value="P:iron-sulfur cluster assembly"/>
    <property type="evidence" value="ECO:0007669"/>
    <property type="project" value="InterPro"/>
</dbReference>
<dbReference type="GO" id="GO:0051536">
    <property type="term" value="F:iron-sulfur cluster binding"/>
    <property type="evidence" value="ECO:0007669"/>
    <property type="project" value="InterPro"/>
</dbReference>
<dbReference type="PANTHER" id="PTHR10093">
    <property type="entry name" value="IRON-SULFUR CLUSTER ASSEMBLY ENZYME NIFU HOMOLOG"/>
    <property type="match status" value="1"/>
</dbReference>
<dbReference type="OrthoDB" id="9808097at2"/>
<organism evidence="2 3">
    <name type="scientific">Geothermobacter hydrogeniphilus</name>
    <dbReference type="NCBI Taxonomy" id="1969733"/>
    <lineage>
        <taxon>Bacteria</taxon>
        <taxon>Pseudomonadati</taxon>
        <taxon>Thermodesulfobacteriota</taxon>
        <taxon>Desulfuromonadia</taxon>
        <taxon>Desulfuromonadales</taxon>
        <taxon>Geothermobacteraceae</taxon>
        <taxon>Geothermobacter</taxon>
    </lineage>
</organism>
<accession>A0A1X0Y5Q7</accession>
<dbReference type="CDD" id="cd06664">
    <property type="entry name" value="IscU_like"/>
    <property type="match status" value="1"/>
</dbReference>
<evidence type="ECO:0000313" key="3">
    <source>
        <dbReference type="Proteomes" id="UP000193136"/>
    </source>
</evidence>
<evidence type="ECO:0000259" key="1">
    <source>
        <dbReference type="Pfam" id="PF01592"/>
    </source>
</evidence>
<dbReference type="Proteomes" id="UP000193136">
    <property type="component" value="Unassembled WGS sequence"/>
</dbReference>
<dbReference type="AlphaFoldDB" id="A0A1X0Y5Q7"/>
<evidence type="ECO:0000313" key="2">
    <source>
        <dbReference type="EMBL" id="ORJ60448.1"/>
    </source>
</evidence>
<feature type="domain" description="NIF system FeS cluster assembly NifU N-terminal" evidence="1">
    <location>
        <begin position="1"/>
        <end position="121"/>
    </location>
</feature>
<comment type="caution">
    <text evidence="2">The sequence shown here is derived from an EMBL/GenBank/DDBJ whole genome shotgun (WGS) entry which is preliminary data.</text>
</comment>
<dbReference type="Gene3D" id="3.90.1010.10">
    <property type="match status" value="1"/>
</dbReference>
<proteinExistence type="predicted"/>
<dbReference type="RefSeq" id="WP_085010203.1">
    <property type="nucleotide sequence ID" value="NZ_NAAD01000008.1"/>
</dbReference>